<gene>
    <name evidence="1" type="ORF">BJEO58_00919</name>
</gene>
<organism evidence="1 2">
    <name type="scientific">Brevibacterium jeotgali</name>
    <dbReference type="NCBI Taxonomy" id="1262550"/>
    <lineage>
        <taxon>Bacteria</taxon>
        <taxon>Bacillati</taxon>
        <taxon>Actinomycetota</taxon>
        <taxon>Actinomycetes</taxon>
        <taxon>Micrococcales</taxon>
        <taxon>Brevibacteriaceae</taxon>
        <taxon>Brevibacterium</taxon>
    </lineage>
</organism>
<keyword evidence="2" id="KW-1185">Reference proteome</keyword>
<protein>
    <recommendedName>
        <fullName evidence="3">DUF3046 domain-containing protein</fullName>
    </recommendedName>
</protein>
<dbReference type="OrthoDB" id="3215033at2"/>
<dbReference type="EMBL" id="FXZM01000003">
    <property type="protein sequence ID" value="SMY11334.1"/>
    <property type="molecule type" value="Genomic_DNA"/>
</dbReference>
<name>A0A2H1L353_9MICO</name>
<dbReference type="AlphaFoldDB" id="A0A2H1L353"/>
<proteinExistence type="predicted"/>
<reference evidence="2" key="1">
    <citation type="submission" date="2017-03" db="EMBL/GenBank/DDBJ databases">
        <authorList>
            <person name="Monnet C."/>
        </authorList>
    </citation>
    <scope>NUCLEOTIDE SEQUENCE [LARGE SCALE GENOMIC DNA]</scope>
    <source>
        <strain evidence="2">SJ5-8</strain>
    </source>
</reference>
<dbReference type="Proteomes" id="UP000234462">
    <property type="component" value="Unassembled WGS sequence"/>
</dbReference>
<dbReference type="InterPro" id="IPR021408">
    <property type="entry name" value="DUF3046"/>
</dbReference>
<evidence type="ECO:0008006" key="3">
    <source>
        <dbReference type="Google" id="ProtNLM"/>
    </source>
</evidence>
<sequence length="75" mass="8286">MRHALYWELMEDEFGRARASSLHTDLALSSLGSRTPSEAFEAGFGPREVWAAVCDAAGVPEERRLGRDKPRSAPL</sequence>
<dbReference type="Pfam" id="PF11248">
    <property type="entry name" value="DUF3046"/>
    <property type="match status" value="1"/>
</dbReference>
<accession>A0A2H1L353</accession>
<evidence type="ECO:0000313" key="1">
    <source>
        <dbReference type="EMBL" id="SMY11334.1"/>
    </source>
</evidence>
<dbReference type="RefSeq" id="WP_101588123.1">
    <property type="nucleotide sequence ID" value="NZ_FXZM01000003.1"/>
</dbReference>
<evidence type="ECO:0000313" key="2">
    <source>
        <dbReference type="Proteomes" id="UP000234462"/>
    </source>
</evidence>